<dbReference type="GO" id="GO:0006351">
    <property type="term" value="P:DNA-templated transcription"/>
    <property type="evidence" value="ECO:0007669"/>
    <property type="project" value="InterPro"/>
</dbReference>
<feature type="compositionally biased region" description="Low complexity" evidence="7">
    <location>
        <begin position="48"/>
        <end position="61"/>
    </location>
</feature>
<feature type="compositionally biased region" description="Basic and acidic residues" evidence="7">
    <location>
        <begin position="621"/>
        <end position="635"/>
    </location>
</feature>
<evidence type="ECO:0000256" key="1">
    <source>
        <dbReference type="ARBA" id="ARBA00004123"/>
    </source>
</evidence>
<reference evidence="9" key="1">
    <citation type="journal article" date="2019" name="G3 (Bethesda)">
        <title>Genome Assemblies of Two Rare Opportunistic Yeast Pathogens: Diutina rugosa (syn. Candida rugosa) and Trichomonascus ciferrii (syn. Candida ciferrii).</title>
        <authorList>
            <person name="Mixao V."/>
            <person name="Saus E."/>
            <person name="Hansen A.P."/>
            <person name="Lass-Florl C."/>
            <person name="Gabaldon T."/>
        </authorList>
    </citation>
    <scope>NUCLEOTIDE SEQUENCE</scope>
    <source>
        <strain evidence="9">CBS 4856</strain>
    </source>
</reference>
<evidence type="ECO:0000313" key="10">
    <source>
        <dbReference type="Proteomes" id="UP000761534"/>
    </source>
</evidence>
<dbReference type="GO" id="GO:0000978">
    <property type="term" value="F:RNA polymerase II cis-regulatory region sequence-specific DNA binding"/>
    <property type="evidence" value="ECO:0007669"/>
    <property type="project" value="InterPro"/>
</dbReference>
<dbReference type="GO" id="GO:0008270">
    <property type="term" value="F:zinc ion binding"/>
    <property type="evidence" value="ECO:0007669"/>
    <property type="project" value="UniProtKB-KW"/>
</dbReference>
<dbReference type="CDD" id="cd12148">
    <property type="entry name" value="fungal_TF_MHR"/>
    <property type="match status" value="1"/>
</dbReference>
<dbReference type="AlphaFoldDB" id="A0A642V210"/>
<evidence type="ECO:0000259" key="8">
    <source>
        <dbReference type="Pfam" id="PF04082"/>
    </source>
</evidence>
<dbReference type="InterPro" id="IPR051059">
    <property type="entry name" value="VerF-like"/>
</dbReference>
<dbReference type="Pfam" id="PF04082">
    <property type="entry name" value="Fungal_trans"/>
    <property type="match status" value="1"/>
</dbReference>
<dbReference type="OrthoDB" id="1405595at2759"/>
<evidence type="ECO:0000256" key="7">
    <source>
        <dbReference type="SAM" id="MobiDB-lite"/>
    </source>
</evidence>
<organism evidence="9 10">
    <name type="scientific">Trichomonascus ciferrii</name>
    <dbReference type="NCBI Taxonomy" id="44093"/>
    <lineage>
        <taxon>Eukaryota</taxon>
        <taxon>Fungi</taxon>
        <taxon>Dikarya</taxon>
        <taxon>Ascomycota</taxon>
        <taxon>Saccharomycotina</taxon>
        <taxon>Dipodascomycetes</taxon>
        <taxon>Dipodascales</taxon>
        <taxon>Trichomonascaceae</taxon>
        <taxon>Trichomonascus</taxon>
        <taxon>Trichomonascus ciferrii complex</taxon>
    </lineage>
</organism>
<evidence type="ECO:0000256" key="3">
    <source>
        <dbReference type="ARBA" id="ARBA00022737"/>
    </source>
</evidence>
<dbReference type="Proteomes" id="UP000761534">
    <property type="component" value="Unassembled WGS sequence"/>
</dbReference>
<dbReference type="GO" id="GO:0000981">
    <property type="term" value="F:DNA-binding transcription factor activity, RNA polymerase II-specific"/>
    <property type="evidence" value="ECO:0007669"/>
    <property type="project" value="InterPro"/>
</dbReference>
<keyword evidence="6" id="KW-0539">Nucleus</keyword>
<feature type="region of interest" description="Disordered" evidence="7">
    <location>
        <begin position="1"/>
        <end position="64"/>
    </location>
</feature>
<evidence type="ECO:0000256" key="5">
    <source>
        <dbReference type="ARBA" id="ARBA00022833"/>
    </source>
</evidence>
<dbReference type="EMBL" id="SWFS01000291">
    <property type="protein sequence ID" value="KAA8911183.1"/>
    <property type="molecule type" value="Genomic_DNA"/>
</dbReference>
<feature type="compositionally biased region" description="Polar residues" evidence="7">
    <location>
        <begin position="22"/>
        <end position="47"/>
    </location>
</feature>
<evidence type="ECO:0000313" key="9">
    <source>
        <dbReference type="EMBL" id="KAA8911183.1"/>
    </source>
</evidence>
<feature type="compositionally biased region" description="Low complexity" evidence="7">
    <location>
        <begin position="233"/>
        <end position="243"/>
    </location>
</feature>
<dbReference type="VEuPathDB" id="FungiDB:TRICI_003905"/>
<name>A0A642V210_9ASCO</name>
<dbReference type="GO" id="GO:0000785">
    <property type="term" value="C:chromatin"/>
    <property type="evidence" value="ECO:0007669"/>
    <property type="project" value="TreeGrafter"/>
</dbReference>
<feature type="compositionally biased region" description="Polar residues" evidence="7">
    <location>
        <begin position="213"/>
        <end position="226"/>
    </location>
</feature>
<evidence type="ECO:0000256" key="2">
    <source>
        <dbReference type="ARBA" id="ARBA00022723"/>
    </source>
</evidence>
<feature type="region of interest" description="Disordered" evidence="7">
    <location>
        <begin position="952"/>
        <end position="971"/>
    </location>
</feature>
<feature type="region of interest" description="Disordered" evidence="7">
    <location>
        <begin position="614"/>
        <end position="660"/>
    </location>
</feature>
<gene>
    <name evidence="9" type="ORF">TRICI_003905</name>
</gene>
<evidence type="ECO:0000256" key="4">
    <source>
        <dbReference type="ARBA" id="ARBA00022771"/>
    </source>
</evidence>
<dbReference type="GO" id="GO:0005634">
    <property type="term" value="C:nucleus"/>
    <property type="evidence" value="ECO:0007669"/>
    <property type="project" value="UniProtKB-SubCell"/>
</dbReference>
<proteinExistence type="predicted"/>
<feature type="compositionally biased region" description="Polar residues" evidence="7">
    <location>
        <begin position="952"/>
        <end position="965"/>
    </location>
</feature>
<keyword evidence="2" id="KW-0479">Metal-binding</keyword>
<sequence length="1010" mass="113995">MKNGNATKQPKVDEEDTESSKETVSPQTAPDQPSSAQTQTQESSLSGQAQDQKASSASAVAGEPQRTSANYYHYNVNPSLNSATPSSSSWPPSGIVSYGSYDQASYVPPPPTTDQQYTAESTNYLFQSFPESLPDEFGNIDVASQTASNLDYNVSGNYAWLFGREFWSDVYPKGASYAYELLTDGGNNVVQSTTDTEANALPPESNVQTVVATAASNPPQEPVQSSELEEPVNTTNDTNNNNDVRPSLSDGPYKIDSSQGPSQLPFIRPDYLGSRVGMNANLLYEYTVKSQRQQGYETAAVANTNDVKVGPRYPLGKSVMNTTQTVYTKDRQGSQKSGGIGQHVFGKTYGQLTRSKNALVADHVFIDDKTQSCIMAVMKDVPKIDPDSPYFSPESLSRYLDLYWSNFDPLYPMIHKPTFKATETCAELLICMIIVGMAYSNDSGSYDLAVTILQKVRIVILAMIGSKPDVPIWVLQGLLLLNYFVNVFGSRNLIEMSQVFHGTHIALLRLTGYLSDLVIPEIPEDYNAIDVDAFWNYYIDFETKKRTTFFAFICDTQQAVFYRHTLGLSGFEVHLELPCSDACWEATTSQRFIEIYRIQPRHLQPRPYPDIEEMFNPSTYSREDSNEDEKKKSDENSDGATATAKKDKDADNDPLMEDLPIKTQGNWPTFLFSIRRLMSPYHENQYEYALECFSPYSRFILLHGLLNISWEMQWRGFLDMGIVSKRRMHEFKTRIVVAFTSWKGYFDRQLRRLNTPELNRIVAGGISSSSSSASSPRPDHDDIRPTIELNSYSNTLTLCSNWGLYHYGLIVLYVDTLMIQRYAELPRNIDEPDAQLTIEQLKARQYVNRWVSTLDAKWASWHSMHFLQLIFSNELLIHQADSLPWCTFTSILTLWAYDRDKDGHQQHTKTISSRAYFEYSSPSSEPTSYLNINQQAAQKDALEYLELVKNSPPKTLSGSSPQDEPTPSDPLKRSQLVISVIAYGYLLLQRFDRSNGNYIRTLQAILECYQ</sequence>
<dbReference type="InterPro" id="IPR007219">
    <property type="entry name" value="XnlR_reg_dom"/>
</dbReference>
<dbReference type="PANTHER" id="PTHR40626:SF11">
    <property type="entry name" value="ZINC FINGER PROTEIN YPR022C"/>
    <property type="match status" value="1"/>
</dbReference>
<keyword evidence="5" id="KW-0862">Zinc</keyword>
<comment type="caution">
    <text evidence="9">The sequence shown here is derived from an EMBL/GenBank/DDBJ whole genome shotgun (WGS) entry which is preliminary data.</text>
</comment>
<feature type="domain" description="Xylanolytic transcriptional activator regulatory" evidence="8">
    <location>
        <begin position="400"/>
        <end position="717"/>
    </location>
</feature>
<dbReference type="PANTHER" id="PTHR40626">
    <property type="entry name" value="MIP31509P"/>
    <property type="match status" value="1"/>
</dbReference>
<keyword evidence="10" id="KW-1185">Reference proteome</keyword>
<comment type="subcellular location">
    <subcellularLocation>
        <location evidence="1">Nucleus</location>
    </subcellularLocation>
</comment>
<feature type="region of interest" description="Disordered" evidence="7">
    <location>
        <begin position="213"/>
        <end position="264"/>
    </location>
</feature>
<keyword evidence="3" id="KW-0677">Repeat</keyword>
<protein>
    <recommendedName>
        <fullName evidence="8">Xylanolytic transcriptional activator regulatory domain-containing protein</fullName>
    </recommendedName>
</protein>
<keyword evidence="4" id="KW-0863">Zinc-finger</keyword>
<accession>A0A642V210</accession>
<evidence type="ECO:0000256" key="6">
    <source>
        <dbReference type="ARBA" id="ARBA00023242"/>
    </source>
</evidence>